<dbReference type="SUPFAM" id="SSF53927">
    <property type="entry name" value="Cytidine deaminase-like"/>
    <property type="match status" value="1"/>
</dbReference>
<dbReference type="Gene3D" id="3.40.140.20">
    <property type="match status" value="2"/>
</dbReference>
<dbReference type="InterPro" id="IPR002695">
    <property type="entry name" value="PurH-like"/>
</dbReference>
<proteinExistence type="inferred from homology"/>
<evidence type="ECO:0000259" key="11">
    <source>
        <dbReference type="PROSITE" id="PS51855"/>
    </source>
</evidence>
<comment type="pathway">
    <text evidence="2 10">Purine metabolism; IMP biosynthesis via de novo pathway; 5-formamido-1-(5-phospho-D-ribosyl)imidazole-4-carboxamide from 5-amino-1-(5-phospho-D-ribosyl)imidazole-4-carboxamide (10-formyl THF route): step 1/1.</text>
</comment>
<dbReference type="FunFam" id="3.40.140.20:FF:000001">
    <property type="entry name" value="Bifunctional purine biosynthesis protein PurH"/>
    <property type="match status" value="1"/>
</dbReference>
<evidence type="ECO:0000313" key="12">
    <source>
        <dbReference type="EMBL" id="OQB74716.1"/>
    </source>
</evidence>
<evidence type="ECO:0000256" key="2">
    <source>
        <dbReference type="ARBA" id="ARBA00004954"/>
    </source>
</evidence>
<comment type="catalytic activity">
    <reaction evidence="9 10">
        <text>IMP + H2O = 5-formamido-1-(5-phospho-D-ribosyl)imidazole-4-carboxamide</text>
        <dbReference type="Rhea" id="RHEA:18445"/>
        <dbReference type="ChEBI" id="CHEBI:15377"/>
        <dbReference type="ChEBI" id="CHEBI:58053"/>
        <dbReference type="ChEBI" id="CHEBI:58467"/>
        <dbReference type="EC" id="3.5.4.10"/>
    </reaction>
</comment>
<dbReference type="NCBIfam" id="NF002049">
    <property type="entry name" value="PRK00881.1"/>
    <property type="match status" value="1"/>
</dbReference>
<dbReference type="PIRSF" id="PIRSF000414">
    <property type="entry name" value="AICARFT_IMPCHas"/>
    <property type="match status" value="1"/>
</dbReference>
<organism evidence="12">
    <name type="scientific">candidate division TA06 bacterium ADurb.Bin131</name>
    <dbReference type="NCBI Taxonomy" id="1852827"/>
    <lineage>
        <taxon>Bacteria</taxon>
        <taxon>Bacteria division TA06</taxon>
    </lineage>
</organism>
<comment type="pathway">
    <text evidence="1 10">Purine metabolism; IMP biosynthesis via de novo pathway; IMP from 5-formamido-1-(5-phospho-D-ribosyl)imidazole-4-carboxamide: step 1/1.</text>
</comment>
<protein>
    <recommendedName>
        <fullName evidence="10">Bifunctional purine biosynthesis protein PurH</fullName>
    </recommendedName>
    <domain>
        <recommendedName>
            <fullName evidence="10">Phosphoribosylaminoimidazolecarboxamide formyltransferase</fullName>
            <ecNumber evidence="10">2.1.2.3</ecNumber>
        </recommendedName>
        <alternativeName>
            <fullName evidence="10">AICAR transformylase</fullName>
        </alternativeName>
    </domain>
    <domain>
        <recommendedName>
            <fullName evidence="10">IMP cyclohydrolase</fullName>
            <ecNumber evidence="10">3.5.4.10</ecNumber>
        </recommendedName>
        <alternativeName>
            <fullName evidence="10">ATIC</fullName>
        </alternativeName>
        <alternativeName>
            <fullName evidence="10">IMP synthase</fullName>
        </alternativeName>
        <alternativeName>
            <fullName evidence="10">Inosinicase</fullName>
        </alternativeName>
    </domain>
</protein>
<dbReference type="GO" id="GO:0004643">
    <property type="term" value="F:phosphoribosylaminoimidazolecarboxamide formyltransferase activity"/>
    <property type="evidence" value="ECO:0007669"/>
    <property type="project" value="UniProtKB-UniRule"/>
</dbReference>
<evidence type="ECO:0000256" key="4">
    <source>
        <dbReference type="ARBA" id="ARBA00022679"/>
    </source>
</evidence>
<evidence type="ECO:0000256" key="5">
    <source>
        <dbReference type="ARBA" id="ARBA00022755"/>
    </source>
</evidence>
<dbReference type="AlphaFoldDB" id="A0A1V6CCY4"/>
<comment type="similarity">
    <text evidence="3 10">Belongs to the PurH family.</text>
</comment>
<dbReference type="Proteomes" id="UP000485562">
    <property type="component" value="Unassembled WGS sequence"/>
</dbReference>
<dbReference type="EMBL" id="MWDQ01000031">
    <property type="protein sequence ID" value="OQB74716.1"/>
    <property type="molecule type" value="Genomic_DNA"/>
</dbReference>
<dbReference type="Gene3D" id="3.40.50.1380">
    <property type="entry name" value="Methylglyoxal synthase-like domain"/>
    <property type="match status" value="1"/>
</dbReference>
<accession>A0A1V6CCY4</accession>
<gene>
    <name evidence="10 12" type="primary">purH</name>
    <name evidence="12" type="ORF">BWX89_00385</name>
</gene>
<evidence type="ECO:0000256" key="8">
    <source>
        <dbReference type="ARBA" id="ARBA00050488"/>
    </source>
</evidence>
<dbReference type="EC" id="3.5.4.10" evidence="10"/>
<reference evidence="12" key="1">
    <citation type="submission" date="2017-02" db="EMBL/GenBank/DDBJ databases">
        <title>Delving into the versatile metabolic prowess of the omnipresent phylum Bacteroidetes.</title>
        <authorList>
            <person name="Nobu M.K."/>
            <person name="Mei R."/>
            <person name="Narihiro T."/>
            <person name="Kuroda K."/>
            <person name="Liu W.-T."/>
        </authorList>
    </citation>
    <scope>NUCLEOTIDE SEQUENCE</scope>
    <source>
        <strain evidence="12">ADurb.Bin131</strain>
    </source>
</reference>
<dbReference type="Pfam" id="PF02142">
    <property type="entry name" value="MGS"/>
    <property type="match status" value="1"/>
</dbReference>
<dbReference type="SMART" id="SM00798">
    <property type="entry name" value="AICARFT_IMPCHas"/>
    <property type="match status" value="1"/>
</dbReference>
<evidence type="ECO:0000256" key="10">
    <source>
        <dbReference type="HAMAP-Rule" id="MF_00139"/>
    </source>
</evidence>
<dbReference type="NCBIfam" id="TIGR00355">
    <property type="entry name" value="purH"/>
    <property type="match status" value="1"/>
</dbReference>
<evidence type="ECO:0000256" key="6">
    <source>
        <dbReference type="ARBA" id="ARBA00022801"/>
    </source>
</evidence>
<dbReference type="UniPathway" id="UPA00074">
    <property type="reaction ID" value="UER00133"/>
</dbReference>
<dbReference type="GO" id="GO:0005829">
    <property type="term" value="C:cytosol"/>
    <property type="evidence" value="ECO:0007669"/>
    <property type="project" value="TreeGrafter"/>
</dbReference>
<dbReference type="SMART" id="SM00851">
    <property type="entry name" value="MGS"/>
    <property type="match status" value="1"/>
</dbReference>
<name>A0A1V6CCY4_UNCT6</name>
<comment type="caution">
    <text evidence="12">The sequence shown here is derived from an EMBL/GenBank/DDBJ whole genome shotgun (WGS) entry which is preliminary data.</text>
</comment>
<dbReference type="InterPro" id="IPR016193">
    <property type="entry name" value="Cytidine_deaminase-like"/>
</dbReference>
<comment type="domain">
    <text evidence="10">The IMP cyclohydrolase activity resides in the N-terminal region.</text>
</comment>
<dbReference type="FunFam" id="3.40.50.1380:FF:000001">
    <property type="entry name" value="Bifunctional purine biosynthesis protein PurH"/>
    <property type="match status" value="1"/>
</dbReference>
<dbReference type="EC" id="2.1.2.3" evidence="10"/>
<dbReference type="InterPro" id="IPR011607">
    <property type="entry name" value="MGS-like_dom"/>
</dbReference>
<keyword evidence="5 10" id="KW-0658">Purine biosynthesis</keyword>
<dbReference type="Pfam" id="PF01808">
    <property type="entry name" value="AICARFT_IMPCHas"/>
    <property type="match status" value="1"/>
</dbReference>
<feature type="domain" description="MGS-like" evidence="11">
    <location>
        <begin position="1"/>
        <end position="147"/>
    </location>
</feature>
<dbReference type="SUPFAM" id="SSF52335">
    <property type="entry name" value="Methylglyoxal synthase-like"/>
    <property type="match status" value="1"/>
</dbReference>
<evidence type="ECO:0000256" key="3">
    <source>
        <dbReference type="ARBA" id="ARBA00007667"/>
    </source>
</evidence>
<dbReference type="PANTHER" id="PTHR11692">
    <property type="entry name" value="BIFUNCTIONAL PURINE BIOSYNTHESIS PROTEIN PURH"/>
    <property type="match status" value="1"/>
</dbReference>
<dbReference type="PROSITE" id="PS51855">
    <property type="entry name" value="MGS"/>
    <property type="match status" value="1"/>
</dbReference>
<dbReference type="InterPro" id="IPR036914">
    <property type="entry name" value="MGS-like_dom_sf"/>
</dbReference>
<dbReference type="GO" id="GO:0006189">
    <property type="term" value="P:'de novo' IMP biosynthetic process"/>
    <property type="evidence" value="ECO:0007669"/>
    <property type="project" value="UniProtKB-UniRule"/>
</dbReference>
<sequence length="510" mass="57607">MIKIKRALISVSDKTGIVDLARVLVNKNVEIISTGGTAKTLREAGIPVKEISEITGFPEILDGRVKTLHPYIYGGILYKRDNASHIEQIKQHNIGQIDLVVVNLYPFEKIFFNKDAKDEELIENIDIGGPSMIRASAKNWRFVCVLVNPQSYSTIIEEIENQGGISEITSRKCAAEVFHTTSYYDWLINRYFEKDEEFSFKETVGFYYRKIDQLRYGENPHQKAAWYRNADKNPFWKQIQGKQLSFNNILDMESAYRIACEFEEPSCCIIKHNNPCGVGIGKNQKQAFENALKTDPLSAFGGIIGFNNELGSETAAIISKTFFEVIIAPSFSQEAIKIFSKKENLRLIEMPSFNLSEFEIKGTNSGILIQTHDTKNWENLEVKTKRTPTKKEMEALKFAWIICKHVKSNAIVLGTTNQIVGIGAGQMSRYDSARLAVMKMKDNFKKKKINPLVMASDAFFPFPDSVEVAAKAGVTAIIQPGGSIKDNEVIKVCNRKKIAMVFTGTRHFRH</sequence>
<comment type="catalytic activity">
    <reaction evidence="8 10">
        <text>(6R)-10-formyltetrahydrofolate + 5-amino-1-(5-phospho-beta-D-ribosyl)imidazole-4-carboxamide = 5-formamido-1-(5-phospho-D-ribosyl)imidazole-4-carboxamide + (6S)-5,6,7,8-tetrahydrofolate</text>
        <dbReference type="Rhea" id="RHEA:22192"/>
        <dbReference type="ChEBI" id="CHEBI:57453"/>
        <dbReference type="ChEBI" id="CHEBI:58467"/>
        <dbReference type="ChEBI" id="CHEBI:58475"/>
        <dbReference type="ChEBI" id="CHEBI:195366"/>
        <dbReference type="EC" id="2.1.2.3"/>
    </reaction>
</comment>
<dbReference type="InterPro" id="IPR024051">
    <property type="entry name" value="AICAR_Tfase_dup_dom_sf"/>
</dbReference>
<dbReference type="HAMAP" id="MF_00139">
    <property type="entry name" value="PurH"/>
    <property type="match status" value="1"/>
</dbReference>
<evidence type="ECO:0000256" key="9">
    <source>
        <dbReference type="ARBA" id="ARBA00050687"/>
    </source>
</evidence>
<dbReference type="PANTHER" id="PTHR11692:SF0">
    <property type="entry name" value="BIFUNCTIONAL PURINE BIOSYNTHESIS PROTEIN ATIC"/>
    <property type="match status" value="1"/>
</dbReference>
<dbReference type="GO" id="GO:0003937">
    <property type="term" value="F:IMP cyclohydrolase activity"/>
    <property type="evidence" value="ECO:0007669"/>
    <property type="project" value="UniProtKB-UniRule"/>
</dbReference>
<dbReference type="CDD" id="cd01421">
    <property type="entry name" value="IMPCH"/>
    <property type="match status" value="1"/>
</dbReference>
<keyword evidence="7 10" id="KW-0511">Multifunctional enzyme</keyword>
<keyword evidence="4 10" id="KW-0808">Transferase</keyword>
<keyword evidence="6 10" id="KW-0378">Hydrolase</keyword>
<evidence type="ECO:0000256" key="1">
    <source>
        <dbReference type="ARBA" id="ARBA00004844"/>
    </source>
</evidence>
<evidence type="ECO:0000256" key="7">
    <source>
        <dbReference type="ARBA" id="ARBA00023268"/>
    </source>
</evidence>